<name>A0A845GF86_9BURK</name>
<dbReference type="AlphaFoldDB" id="A0A845GF86"/>
<dbReference type="SUPFAM" id="SSF51735">
    <property type="entry name" value="NAD(P)-binding Rossmann-fold domains"/>
    <property type="match status" value="1"/>
</dbReference>
<comment type="similarity">
    <text evidence="1">Belongs to the short-chain dehydrogenases/reductases (SDR) family.</text>
</comment>
<dbReference type="Gene3D" id="3.40.50.720">
    <property type="entry name" value="NAD(P)-binding Rossmann-like Domain"/>
    <property type="match status" value="1"/>
</dbReference>
<proteinExistence type="inferred from homology"/>
<sequence>MTTEHHPSTAPVALVTGAGRRIGRAIALGLARAGWDVAVHYRASAD</sequence>
<accession>A0A845GF86</accession>
<dbReference type="GO" id="GO:0016491">
    <property type="term" value="F:oxidoreductase activity"/>
    <property type="evidence" value="ECO:0007669"/>
    <property type="project" value="UniProtKB-KW"/>
</dbReference>
<dbReference type="InterPro" id="IPR036291">
    <property type="entry name" value="NAD(P)-bd_dom_sf"/>
</dbReference>
<protein>
    <submittedName>
        <fullName evidence="3">Short-chain dehydrogenase</fullName>
    </submittedName>
</protein>
<dbReference type="Proteomes" id="UP000470302">
    <property type="component" value="Unassembled WGS sequence"/>
</dbReference>
<keyword evidence="2" id="KW-0560">Oxidoreductase</keyword>
<comment type="caution">
    <text evidence="3">The sequence shown here is derived from an EMBL/GenBank/DDBJ whole genome shotgun (WGS) entry which is preliminary data.</text>
</comment>
<feature type="non-terminal residue" evidence="3">
    <location>
        <position position="46"/>
    </location>
</feature>
<evidence type="ECO:0000256" key="2">
    <source>
        <dbReference type="ARBA" id="ARBA00023002"/>
    </source>
</evidence>
<gene>
    <name evidence="3" type="ORF">GTP91_32455</name>
</gene>
<dbReference type="EMBL" id="WWCW01000297">
    <property type="protein sequence ID" value="MYM91876.1"/>
    <property type="molecule type" value="Genomic_DNA"/>
</dbReference>
<reference evidence="3 4" key="1">
    <citation type="submission" date="2020-01" db="EMBL/GenBank/DDBJ databases">
        <title>Novel species isolated from a subtropical stream in China.</title>
        <authorList>
            <person name="Lu H."/>
        </authorList>
    </citation>
    <scope>NUCLEOTIDE SEQUENCE [LARGE SCALE GENOMIC DNA]</scope>
    <source>
        <strain evidence="3 4">FT82W</strain>
    </source>
</reference>
<evidence type="ECO:0000313" key="3">
    <source>
        <dbReference type="EMBL" id="MYM91876.1"/>
    </source>
</evidence>
<dbReference type="PANTHER" id="PTHR43639">
    <property type="entry name" value="OXIDOREDUCTASE, SHORT-CHAIN DEHYDROGENASE/REDUCTASE FAMILY (AFU_ORTHOLOGUE AFUA_5G02870)"/>
    <property type="match status" value="1"/>
</dbReference>
<evidence type="ECO:0000256" key="1">
    <source>
        <dbReference type="ARBA" id="ARBA00006484"/>
    </source>
</evidence>
<dbReference type="PANTHER" id="PTHR43639:SF1">
    <property type="entry name" value="SHORT-CHAIN DEHYDROGENASE_REDUCTASE FAMILY PROTEIN"/>
    <property type="match status" value="1"/>
</dbReference>
<evidence type="ECO:0000313" key="4">
    <source>
        <dbReference type="Proteomes" id="UP000470302"/>
    </source>
</evidence>
<organism evidence="3 4">
    <name type="scientific">Duganella vulcania</name>
    <dbReference type="NCBI Taxonomy" id="2692166"/>
    <lineage>
        <taxon>Bacteria</taxon>
        <taxon>Pseudomonadati</taxon>
        <taxon>Pseudomonadota</taxon>
        <taxon>Betaproteobacteria</taxon>
        <taxon>Burkholderiales</taxon>
        <taxon>Oxalobacteraceae</taxon>
        <taxon>Telluria group</taxon>
        <taxon>Duganella</taxon>
    </lineage>
</organism>